<evidence type="ECO:0000256" key="3">
    <source>
        <dbReference type="ARBA" id="ARBA00022964"/>
    </source>
</evidence>
<dbReference type="InterPro" id="IPR051323">
    <property type="entry name" value="AtsK-like"/>
</dbReference>
<keyword evidence="3 7" id="KW-0223">Dioxygenase</keyword>
<dbReference type="PANTHER" id="PTHR30468:SF1">
    <property type="entry name" value="ALPHA-KETOGLUTARATE-DEPENDENT SULFONATE DIOXYGENASE"/>
    <property type="match status" value="1"/>
</dbReference>
<dbReference type="GO" id="GO:0051213">
    <property type="term" value="F:dioxygenase activity"/>
    <property type="evidence" value="ECO:0007669"/>
    <property type="project" value="UniProtKB-KW"/>
</dbReference>
<dbReference type="SUPFAM" id="SSF51197">
    <property type="entry name" value="Clavaminate synthase-like"/>
    <property type="match status" value="1"/>
</dbReference>
<keyword evidence="8" id="KW-1185">Reference proteome</keyword>
<evidence type="ECO:0000256" key="4">
    <source>
        <dbReference type="ARBA" id="ARBA00023002"/>
    </source>
</evidence>
<sequence>MNGIHVDEAKLDRIQPRILDMTHYHREPVSLDDITIAPYSATVGGRVTGLRVDAGTELSAAHRQFLRDGLLRHGFLSFEPGTVDVAHFERLISVFGKAKLMNTPYTPERGKDGQLNAIDSSIKKTRMNYIWHMDQVFQHNSPPFTALFGESVPKLGGDTLFANATAAYDLLDPLLAAYLETLTAIHDVETQGYLTLAYHDLAQRAAEREKYPPIEVPLIRVHPETGRKQIFVNELYTLRILGVTRRTSQALLDVLFDVLGAPEVQARHRWEDGVALIWDNRTVQHRGVPDFGASRRVLHRALVV</sequence>
<accession>A0ABN4QX37</accession>
<dbReference type="Gene3D" id="3.60.130.10">
    <property type="entry name" value="Clavaminate synthase-like"/>
    <property type="match status" value="1"/>
</dbReference>
<keyword evidence="2" id="KW-0479">Metal-binding</keyword>
<keyword evidence="5" id="KW-0408">Iron</keyword>
<evidence type="ECO:0000256" key="2">
    <source>
        <dbReference type="ARBA" id="ARBA00022723"/>
    </source>
</evidence>
<comment type="similarity">
    <text evidence="1">Belongs to the TfdA dioxygenase family.</text>
</comment>
<evidence type="ECO:0000259" key="6">
    <source>
        <dbReference type="Pfam" id="PF02668"/>
    </source>
</evidence>
<dbReference type="PANTHER" id="PTHR30468">
    <property type="entry name" value="ALPHA-KETOGLUTARATE-DEPENDENT SULFONATE DIOXYGENASE"/>
    <property type="match status" value="1"/>
</dbReference>
<dbReference type="Pfam" id="PF02668">
    <property type="entry name" value="TauD"/>
    <property type="match status" value="1"/>
</dbReference>
<evidence type="ECO:0000256" key="5">
    <source>
        <dbReference type="ARBA" id="ARBA00023004"/>
    </source>
</evidence>
<dbReference type="InterPro" id="IPR003819">
    <property type="entry name" value="TauD/TfdA-like"/>
</dbReference>
<reference evidence="7 8" key="1">
    <citation type="submission" date="2016-06" db="EMBL/GenBank/DDBJ databases">
        <title>Complete genome sequences of Bordetella bronchialis and Bordetella flabilis.</title>
        <authorList>
            <person name="LiPuma J.J."/>
            <person name="Spilker T."/>
        </authorList>
    </citation>
    <scope>NUCLEOTIDE SEQUENCE [LARGE SCALE GENOMIC DNA]</scope>
    <source>
        <strain evidence="7 8">AU3182</strain>
    </source>
</reference>
<evidence type="ECO:0000313" key="8">
    <source>
        <dbReference type="Proteomes" id="UP000091897"/>
    </source>
</evidence>
<evidence type="ECO:0000313" key="7">
    <source>
        <dbReference type="EMBL" id="ANN65577.1"/>
    </source>
</evidence>
<gene>
    <name evidence="7" type="ORF">BAU06_04045</name>
</gene>
<dbReference type="Proteomes" id="UP000091897">
    <property type="component" value="Chromosome"/>
</dbReference>
<organism evidence="7 8">
    <name type="scientific">Bordetella bronchialis</name>
    <dbReference type="NCBI Taxonomy" id="463025"/>
    <lineage>
        <taxon>Bacteria</taxon>
        <taxon>Pseudomonadati</taxon>
        <taxon>Pseudomonadota</taxon>
        <taxon>Betaproteobacteria</taxon>
        <taxon>Burkholderiales</taxon>
        <taxon>Alcaligenaceae</taxon>
        <taxon>Bordetella</taxon>
    </lineage>
</organism>
<proteinExistence type="inferred from homology"/>
<name>A0ABN4QX37_9BORD</name>
<keyword evidence="4" id="KW-0560">Oxidoreductase</keyword>
<dbReference type="RefSeq" id="WP_066344591.1">
    <property type="nucleotide sequence ID" value="NZ_CBCSFJ010000009.1"/>
</dbReference>
<protein>
    <submittedName>
        <fullName evidence="7">Taurine catabolism dioxygenase TauD</fullName>
    </submittedName>
</protein>
<evidence type="ECO:0000256" key="1">
    <source>
        <dbReference type="ARBA" id="ARBA00005896"/>
    </source>
</evidence>
<feature type="domain" description="TauD/TfdA-like" evidence="6">
    <location>
        <begin position="38"/>
        <end position="301"/>
    </location>
</feature>
<dbReference type="EMBL" id="CP016170">
    <property type="protein sequence ID" value="ANN65577.1"/>
    <property type="molecule type" value="Genomic_DNA"/>
</dbReference>
<dbReference type="InterPro" id="IPR042098">
    <property type="entry name" value="TauD-like_sf"/>
</dbReference>